<dbReference type="GO" id="GO:0000271">
    <property type="term" value="P:polysaccharide biosynthetic process"/>
    <property type="evidence" value="ECO:0007669"/>
    <property type="project" value="InterPro"/>
</dbReference>
<evidence type="ECO:0000313" key="2">
    <source>
        <dbReference type="Proteomes" id="UP000592780"/>
    </source>
</evidence>
<name>A0A7W8V3L5_PARAM</name>
<dbReference type="GO" id="GO:0015774">
    <property type="term" value="P:polysaccharide transport"/>
    <property type="evidence" value="ECO:0007669"/>
    <property type="project" value="InterPro"/>
</dbReference>
<dbReference type="InterPro" id="IPR007833">
    <property type="entry name" value="Capsule_polysaccharide_synth"/>
</dbReference>
<organism evidence="1 2">
    <name type="scientific">Paraburkholderia atlantica</name>
    <dbReference type="NCBI Taxonomy" id="2654982"/>
    <lineage>
        <taxon>Bacteria</taxon>
        <taxon>Pseudomonadati</taxon>
        <taxon>Pseudomonadota</taxon>
        <taxon>Betaproteobacteria</taxon>
        <taxon>Burkholderiales</taxon>
        <taxon>Burkholderiaceae</taxon>
        <taxon>Paraburkholderia</taxon>
    </lineage>
</organism>
<dbReference type="CDD" id="cd16439">
    <property type="entry name" value="beta_Kdo_transferase_KpsC_2"/>
    <property type="match status" value="1"/>
</dbReference>
<dbReference type="AlphaFoldDB" id="A0A7W8V3L5"/>
<dbReference type="EMBL" id="JACHDD010000001">
    <property type="protein sequence ID" value="MBB5421869.1"/>
    <property type="molecule type" value="Genomic_DNA"/>
</dbReference>
<proteinExistence type="predicted"/>
<gene>
    <name evidence="1" type="ORF">HDG40_000010</name>
</gene>
<evidence type="ECO:0000313" key="1">
    <source>
        <dbReference type="EMBL" id="MBB5421869.1"/>
    </source>
</evidence>
<dbReference type="Proteomes" id="UP000592780">
    <property type="component" value="Unassembled WGS sequence"/>
</dbReference>
<accession>A0A7W8V3L5</accession>
<keyword evidence="2" id="KW-1185">Reference proteome</keyword>
<protein>
    <submittedName>
        <fullName evidence="1">Capsular polysaccharide export protein</fullName>
    </submittedName>
</protein>
<reference evidence="1 2" key="1">
    <citation type="submission" date="2020-08" db="EMBL/GenBank/DDBJ databases">
        <title>Genomic Encyclopedia of Type Strains, Phase IV (KMG-V): Genome sequencing to study the core and pangenomes of soil and plant-associated prokaryotes.</title>
        <authorList>
            <person name="Whitman W."/>
        </authorList>
    </citation>
    <scope>NUCLEOTIDE SEQUENCE [LARGE SCALE GENOMIC DNA]</scope>
    <source>
        <strain evidence="1 2">JPY158</strain>
    </source>
</reference>
<dbReference type="RefSeq" id="WP_184128006.1">
    <property type="nucleotide sequence ID" value="NZ_JACHDD010000001.1"/>
</dbReference>
<sequence>MKQRVIANEQASASLAIDLRSLTRGFRLWSGFRQRSVEIVWIDRWHGRIALRIARLLRKQINAAWPGPVWSRGPSGTPLLSWFSMALADASAETFVAALNEALAAAIEENRSSQTPAPPQRLMQRFARSHASAIRDSQSCCPIALLEPQSKERVLLIDERLRTNGSSATTTRHSSKDFARMLQAAISAHPHAEFWITRSTDPGRGRWLSASSESMLPVGTRRLTDHESPCAALPHVDHVYTISASEGMHALLAGARVHVFGAPYYAGWGLTHDDLPLPNRTARPTLANLFDVVFIRSTRYLNPSTHAPGTLDDLLDSIELQYAVQHRFADLQAVAGVRFQWWKRPFATPYITAGKSVLRWTAEPQSVQAHECAVLWGARSAEGLAPEIPRVRIEDGFFHSTGLGSDMIAPRSQVIDRRGLYFDASQPSDLSVLLNETEFSDTELARAAALRNKVVQLGVTKYNLGRRRPAWTAPAGKQIVLVPGQVADDASIRLGTRAIGTADALLREVRRLRPDAFVVYKPHPDVLSGNRNGLIDAQQLADVVDTEADLLSLVDAADEVHTLSSLAGFDALLRGKAVFTYGLPFYAGWGLTHDALAPLPWRHRTLTLDMLCAGVLLRYPLYYDWKTRLFTTPEAVVEQLAPQAARPLEKVRGNRMRPLLKAFRWSRNAIRHAKWRLQQKRAPRAQ</sequence>
<dbReference type="Pfam" id="PF05159">
    <property type="entry name" value="Capsule_synth"/>
    <property type="match status" value="2"/>
</dbReference>
<comment type="caution">
    <text evidence="1">The sequence shown here is derived from an EMBL/GenBank/DDBJ whole genome shotgun (WGS) entry which is preliminary data.</text>
</comment>